<evidence type="ECO:0000256" key="2">
    <source>
        <dbReference type="ARBA" id="ARBA00022670"/>
    </source>
</evidence>
<dbReference type="InterPro" id="IPR036034">
    <property type="entry name" value="PDZ_sf"/>
</dbReference>
<dbReference type="Pfam" id="PF11818">
    <property type="entry name" value="DUF3340"/>
    <property type="match status" value="1"/>
</dbReference>
<feature type="domain" description="PDZ" evidence="8">
    <location>
        <begin position="254"/>
        <end position="331"/>
    </location>
</feature>
<dbReference type="PANTHER" id="PTHR32060">
    <property type="entry name" value="TAIL-SPECIFIC PROTEASE"/>
    <property type="match status" value="1"/>
</dbReference>
<organism evidence="9 10">
    <name type="scientific">Roseiconus lacunae</name>
    <dbReference type="NCBI Taxonomy" id="2605694"/>
    <lineage>
        <taxon>Bacteria</taxon>
        <taxon>Pseudomonadati</taxon>
        <taxon>Planctomycetota</taxon>
        <taxon>Planctomycetia</taxon>
        <taxon>Pirellulales</taxon>
        <taxon>Pirellulaceae</taxon>
        <taxon>Roseiconus</taxon>
    </lineage>
</organism>
<evidence type="ECO:0000256" key="3">
    <source>
        <dbReference type="ARBA" id="ARBA00022801"/>
    </source>
</evidence>
<evidence type="ECO:0000256" key="6">
    <source>
        <dbReference type="SAM" id="Coils"/>
    </source>
</evidence>
<evidence type="ECO:0000259" key="8">
    <source>
        <dbReference type="PROSITE" id="PS50106"/>
    </source>
</evidence>
<dbReference type="InterPro" id="IPR020992">
    <property type="entry name" value="Tail_Prtase_C"/>
</dbReference>
<comment type="caution">
    <text evidence="9">The sequence shown here is derived from an EMBL/GenBank/DDBJ whole genome shotgun (WGS) entry which is preliminary data.</text>
</comment>
<dbReference type="SMART" id="SM00228">
    <property type="entry name" value="PDZ"/>
    <property type="match status" value="1"/>
</dbReference>
<dbReference type="Gene3D" id="2.30.42.10">
    <property type="match status" value="1"/>
</dbReference>
<dbReference type="InterPro" id="IPR029045">
    <property type="entry name" value="ClpP/crotonase-like_dom_sf"/>
</dbReference>
<comment type="similarity">
    <text evidence="1 5">Belongs to the peptidase S41A family.</text>
</comment>
<gene>
    <name evidence="9" type="ORF">QTN89_28085</name>
</gene>
<keyword evidence="2 5" id="KW-0645">Protease</keyword>
<keyword evidence="4 5" id="KW-0720">Serine protease</keyword>
<feature type="chain" id="PRO_5047138373" evidence="7">
    <location>
        <begin position="25"/>
        <end position="699"/>
    </location>
</feature>
<dbReference type="SUPFAM" id="SSF52096">
    <property type="entry name" value="ClpP/crotonase"/>
    <property type="match status" value="1"/>
</dbReference>
<dbReference type="Proteomes" id="UP001239462">
    <property type="component" value="Unassembled WGS sequence"/>
</dbReference>
<dbReference type="Pfam" id="PF17804">
    <property type="entry name" value="TSP_NTD"/>
    <property type="match status" value="1"/>
</dbReference>
<dbReference type="RefSeq" id="WP_230774096.1">
    <property type="nucleotide sequence ID" value="NZ_CP141221.1"/>
</dbReference>
<dbReference type="SUPFAM" id="SSF50156">
    <property type="entry name" value="PDZ domain-like"/>
    <property type="match status" value="1"/>
</dbReference>
<dbReference type="NCBIfam" id="TIGR00225">
    <property type="entry name" value="prc"/>
    <property type="match status" value="1"/>
</dbReference>
<dbReference type="InterPro" id="IPR004447">
    <property type="entry name" value="Peptidase_S41A"/>
</dbReference>
<dbReference type="EMBL" id="JASZZN010000038">
    <property type="protein sequence ID" value="MDM4019347.1"/>
    <property type="molecule type" value="Genomic_DNA"/>
</dbReference>
<dbReference type="InterPro" id="IPR040573">
    <property type="entry name" value="TSP_N"/>
</dbReference>
<name>A0ABT7PS65_9BACT</name>
<evidence type="ECO:0000256" key="7">
    <source>
        <dbReference type="SAM" id="SignalP"/>
    </source>
</evidence>
<dbReference type="SMART" id="SM00245">
    <property type="entry name" value="TSPc"/>
    <property type="match status" value="1"/>
</dbReference>
<evidence type="ECO:0000256" key="4">
    <source>
        <dbReference type="ARBA" id="ARBA00022825"/>
    </source>
</evidence>
<evidence type="ECO:0000256" key="1">
    <source>
        <dbReference type="ARBA" id="ARBA00009179"/>
    </source>
</evidence>
<protein>
    <submittedName>
        <fullName evidence="9">Carboxy terminal-processing peptidase</fullName>
        <ecNumber evidence="9">3.4.21.102</ecNumber>
    </submittedName>
</protein>
<dbReference type="GO" id="GO:0004252">
    <property type="term" value="F:serine-type endopeptidase activity"/>
    <property type="evidence" value="ECO:0007669"/>
    <property type="project" value="UniProtKB-EC"/>
</dbReference>
<keyword evidence="6" id="KW-0175">Coiled coil</keyword>
<dbReference type="PROSITE" id="PS50106">
    <property type="entry name" value="PDZ"/>
    <property type="match status" value="1"/>
</dbReference>
<dbReference type="Gene3D" id="3.90.226.10">
    <property type="entry name" value="2-enoyl-CoA Hydratase, Chain A, domain 1"/>
    <property type="match status" value="1"/>
</dbReference>
<proteinExistence type="inferred from homology"/>
<keyword evidence="10" id="KW-1185">Reference proteome</keyword>
<evidence type="ECO:0000256" key="5">
    <source>
        <dbReference type="RuleBase" id="RU004404"/>
    </source>
</evidence>
<feature type="signal peptide" evidence="7">
    <location>
        <begin position="1"/>
        <end position="24"/>
    </location>
</feature>
<keyword evidence="7" id="KW-0732">Signal</keyword>
<evidence type="ECO:0000313" key="9">
    <source>
        <dbReference type="EMBL" id="MDM4019347.1"/>
    </source>
</evidence>
<dbReference type="PANTHER" id="PTHR32060:SF22">
    <property type="entry name" value="CARBOXYL-TERMINAL-PROCESSING PEPTIDASE 3, CHLOROPLASTIC"/>
    <property type="match status" value="1"/>
</dbReference>
<keyword evidence="3 5" id="KW-0378">Hydrolase</keyword>
<reference evidence="9 10" key="1">
    <citation type="submission" date="2023-06" db="EMBL/GenBank/DDBJ databases">
        <title>Roseiconus lacunae JC819 isolated from Gulf of Mannar region, Tamil Nadu.</title>
        <authorList>
            <person name="Pk S."/>
            <person name="Ch S."/>
            <person name="Ch V.R."/>
        </authorList>
    </citation>
    <scope>NUCLEOTIDE SEQUENCE [LARGE SCALE GENOMIC DNA]</scope>
    <source>
        <strain evidence="9 10">JC819</strain>
    </source>
</reference>
<dbReference type="CDD" id="cd07560">
    <property type="entry name" value="Peptidase_S41_CPP"/>
    <property type="match status" value="1"/>
</dbReference>
<sequence length="699" mass="78660">MVLQRRLGAIASAFLLSLAVGWTAEPLSAQETPIIGAAAQKPSVQDRLIAKIIAQRIERFHISGDKLNDDISQRALDLYIERFDPLKLYFYQSDVDEFQAYRNSIDDFVKKGDLNLAYKIFKRYTERVDERVAVALELLDGEFDYTKDEYIVVEADETTFAKTPEEARERWRRQIKYTLLDLRDSDDDDSDDDADASVEQEDPRSVLRRRYQRYARRFKTYSSDDLLEAFLTAVTSAFDPHSSYMSPTTYNDFLISMRLKLQGIGAALREKDGKTVVMQVIPGGAADLDKRLQADDIIVSVGQGDDGPMVDIVEMPLKEVVSMIRGNAGTIVRLGVKPGGKGDTKVYKIKRANVELATSAARGEVIDHKLEDGTAKKIGFINLPSFYMDMDGARENRPDFRSSTRDVRKILLDFKSQGVEGVVIDLSRNGGGSLTEAINLTGLFIDRGPVVQVKDSNDEVQQYNDEDSGTVWSGPLVVLTSKFSASASEIFAGAIQDYHRGIIVGDPATHGKGTVQTLMNLAEGLLGGNRDNFGALKVTLQQFYLPDGKSTQRDGVSADIILPSFTQNFDVAEGDLQYALEADRINGVRHDIYKFVPAGLLNELRQKSETRVQSNEEFLDRIRRIALFVKQKEESQVPLNEEKFLARRKQLDAQKEQEKEELNQQSDQEVFRDDFYNREVLNITSDYIAGLQRQQLVKN</sequence>
<dbReference type="Pfam" id="PF00595">
    <property type="entry name" value="PDZ"/>
    <property type="match status" value="1"/>
</dbReference>
<accession>A0ABT7PS65</accession>
<dbReference type="CDD" id="cd06782">
    <property type="entry name" value="cpPDZ_CPP-like"/>
    <property type="match status" value="1"/>
</dbReference>
<dbReference type="InterPro" id="IPR001478">
    <property type="entry name" value="PDZ"/>
</dbReference>
<feature type="coiled-coil region" evidence="6">
    <location>
        <begin position="641"/>
        <end position="668"/>
    </location>
</feature>
<dbReference type="InterPro" id="IPR005151">
    <property type="entry name" value="Tail-specific_protease"/>
</dbReference>
<evidence type="ECO:0000313" key="10">
    <source>
        <dbReference type="Proteomes" id="UP001239462"/>
    </source>
</evidence>
<dbReference type="Pfam" id="PF03572">
    <property type="entry name" value="Peptidase_S41"/>
    <property type="match status" value="1"/>
</dbReference>
<dbReference type="EC" id="3.4.21.102" evidence="9"/>